<accession>A0A6M1SSH8</accession>
<dbReference type="PROSITE" id="PS51733">
    <property type="entry name" value="BPL_LPL_CATALYTIC"/>
    <property type="match status" value="1"/>
</dbReference>
<dbReference type="CDD" id="cd16442">
    <property type="entry name" value="BPL"/>
    <property type="match status" value="1"/>
</dbReference>
<dbReference type="PANTHER" id="PTHR12835:SF5">
    <property type="entry name" value="BIOTIN--PROTEIN LIGASE"/>
    <property type="match status" value="1"/>
</dbReference>
<dbReference type="Pfam" id="PF03099">
    <property type="entry name" value="BPL_LplA_LipB"/>
    <property type="match status" value="1"/>
</dbReference>
<dbReference type="InterPro" id="IPR004408">
    <property type="entry name" value="Biotin_CoA_COase_ligase"/>
</dbReference>
<dbReference type="Proteomes" id="UP000473278">
    <property type="component" value="Unassembled WGS sequence"/>
</dbReference>
<organism evidence="3 4">
    <name type="scientific">Halalkalibaculum roseum</name>
    <dbReference type="NCBI Taxonomy" id="2709311"/>
    <lineage>
        <taxon>Bacteria</taxon>
        <taxon>Pseudomonadati</taxon>
        <taxon>Balneolota</taxon>
        <taxon>Balneolia</taxon>
        <taxon>Balneolales</taxon>
        <taxon>Balneolaceae</taxon>
        <taxon>Halalkalibaculum</taxon>
    </lineage>
</organism>
<dbReference type="AlphaFoldDB" id="A0A6M1SSH8"/>
<dbReference type="PANTHER" id="PTHR12835">
    <property type="entry name" value="BIOTIN PROTEIN LIGASE"/>
    <property type="match status" value="1"/>
</dbReference>
<reference evidence="3 4" key="1">
    <citation type="submission" date="2020-02" db="EMBL/GenBank/DDBJ databases">
        <title>Balneolaceae bacterium YR4-1, complete genome.</title>
        <authorList>
            <person name="Li Y."/>
            <person name="Wu S."/>
        </authorList>
    </citation>
    <scope>NUCLEOTIDE SEQUENCE [LARGE SCALE GENOMIC DNA]</scope>
    <source>
        <strain evidence="3 4">YR4-1</strain>
    </source>
</reference>
<evidence type="ECO:0000259" key="2">
    <source>
        <dbReference type="PROSITE" id="PS51733"/>
    </source>
</evidence>
<dbReference type="Gene3D" id="3.30.930.10">
    <property type="entry name" value="Bira Bifunctional Protein, Domain 2"/>
    <property type="match status" value="1"/>
</dbReference>
<feature type="domain" description="BPL/LPL catalytic" evidence="2">
    <location>
        <begin position="5"/>
        <end position="193"/>
    </location>
</feature>
<dbReference type="SUPFAM" id="SSF55681">
    <property type="entry name" value="Class II aaRS and biotin synthetases"/>
    <property type="match status" value="1"/>
</dbReference>
<dbReference type="RefSeq" id="WP_165143754.1">
    <property type="nucleotide sequence ID" value="NZ_JAALLT010000005.1"/>
</dbReference>
<evidence type="ECO:0000313" key="3">
    <source>
        <dbReference type="EMBL" id="NGP78019.1"/>
    </source>
</evidence>
<name>A0A6M1SSH8_9BACT</name>
<protein>
    <submittedName>
        <fullName evidence="3">Biotin--[acetyl-CoA-carboxylase] ligase</fullName>
        <ecNumber evidence="3">6.3.4.15</ecNumber>
    </submittedName>
</protein>
<dbReference type="InterPro" id="IPR004143">
    <property type="entry name" value="BPL_LPL_catalytic"/>
</dbReference>
<dbReference type="InterPro" id="IPR045864">
    <property type="entry name" value="aa-tRNA-synth_II/BPL/LPL"/>
</dbReference>
<gene>
    <name evidence="3" type="ORF">G3570_15325</name>
</gene>
<dbReference type="EMBL" id="JAALLT010000005">
    <property type="protein sequence ID" value="NGP78019.1"/>
    <property type="molecule type" value="Genomic_DNA"/>
</dbReference>
<dbReference type="GO" id="GO:0005737">
    <property type="term" value="C:cytoplasm"/>
    <property type="evidence" value="ECO:0007669"/>
    <property type="project" value="TreeGrafter"/>
</dbReference>
<sequence>MFDVNTFKKALTTRWLGHDLVYFQELDSTNTYLKKLPGREISHGLLCLVDSQTKGRGQYNKSWETKPGKNLTFTIAFKPSESGRFHIVTLVCAKAIIDELEDRYGLNPYMKWPNDIFVGDKKIAGLLTESTFSGNKIDRLLVGIGLNVNQEDFPKELMNIAGSLKLLTGEEISREELLASLLSRMEYGYGRWHKRDQSQLKEINQKIEGYGRWVKLKIGDKIREKPGKLLGINEKGQMTIINPEGEIETFSYEQIRIIAD</sequence>
<proteinExistence type="predicted"/>
<dbReference type="NCBIfam" id="TIGR00121">
    <property type="entry name" value="birA_ligase"/>
    <property type="match status" value="1"/>
</dbReference>
<keyword evidence="4" id="KW-1185">Reference proteome</keyword>
<evidence type="ECO:0000313" key="4">
    <source>
        <dbReference type="Proteomes" id="UP000473278"/>
    </source>
</evidence>
<dbReference type="EC" id="6.3.4.15" evidence="3"/>
<evidence type="ECO:0000256" key="1">
    <source>
        <dbReference type="ARBA" id="ARBA00022598"/>
    </source>
</evidence>
<comment type="caution">
    <text evidence="3">The sequence shown here is derived from an EMBL/GenBank/DDBJ whole genome shotgun (WGS) entry which is preliminary data.</text>
</comment>
<dbReference type="GO" id="GO:0004077">
    <property type="term" value="F:biotin--[biotin carboxyl-carrier protein] ligase activity"/>
    <property type="evidence" value="ECO:0007669"/>
    <property type="project" value="UniProtKB-EC"/>
</dbReference>
<keyword evidence="1 3" id="KW-0436">Ligase</keyword>